<accession>A0A2M9ZGW2</accession>
<feature type="repeat" description="TPR" evidence="1">
    <location>
        <begin position="69"/>
        <end position="102"/>
    </location>
</feature>
<dbReference type="EMBL" id="NPDT01000001">
    <property type="protein sequence ID" value="PJZ67586.1"/>
    <property type="molecule type" value="Genomic_DNA"/>
</dbReference>
<evidence type="ECO:0000313" key="3">
    <source>
        <dbReference type="Proteomes" id="UP000231912"/>
    </source>
</evidence>
<keyword evidence="1" id="KW-0802">TPR repeat</keyword>
<proteinExistence type="predicted"/>
<reference evidence="2 3" key="1">
    <citation type="submission" date="2017-07" db="EMBL/GenBank/DDBJ databases">
        <title>Leptospira spp. isolated from tropical soils.</title>
        <authorList>
            <person name="Thibeaux R."/>
            <person name="Iraola G."/>
            <person name="Ferres I."/>
            <person name="Bierque E."/>
            <person name="Girault D."/>
            <person name="Soupe-Gilbert M.-E."/>
            <person name="Picardeau M."/>
            <person name="Goarant C."/>
        </authorList>
    </citation>
    <scope>NUCLEOTIDE SEQUENCE [LARGE SCALE GENOMIC DNA]</scope>
    <source>
        <strain evidence="2 3">FH2-C-A2</strain>
    </source>
</reference>
<organism evidence="2 3">
    <name type="scientific">Leptospira wolffii</name>
    <dbReference type="NCBI Taxonomy" id="409998"/>
    <lineage>
        <taxon>Bacteria</taxon>
        <taxon>Pseudomonadati</taxon>
        <taxon>Spirochaetota</taxon>
        <taxon>Spirochaetia</taxon>
        <taxon>Leptospirales</taxon>
        <taxon>Leptospiraceae</taxon>
        <taxon>Leptospira</taxon>
    </lineage>
</organism>
<gene>
    <name evidence="2" type="ORF">CH371_06130</name>
</gene>
<dbReference type="InterPro" id="IPR011990">
    <property type="entry name" value="TPR-like_helical_dom_sf"/>
</dbReference>
<dbReference type="PANTHER" id="PTHR12558:SF13">
    <property type="entry name" value="CELL DIVISION CYCLE PROTEIN 27 HOMOLOG"/>
    <property type="match status" value="1"/>
</dbReference>
<evidence type="ECO:0000313" key="2">
    <source>
        <dbReference type="EMBL" id="PJZ67586.1"/>
    </source>
</evidence>
<evidence type="ECO:0000256" key="1">
    <source>
        <dbReference type="PROSITE-ProRule" id="PRU00339"/>
    </source>
</evidence>
<dbReference type="AlphaFoldDB" id="A0A2M9ZGW2"/>
<dbReference type="Proteomes" id="UP000231912">
    <property type="component" value="Unassembled WGS sequence"/>
</dbReference>
<dbReference type="PANTHER" id="PTHR12558">
    <property type="entry name" value="CELL DIVISION CYCLE 16,23,27"/>
    <property type="match status" value="1"/>
</dbReference>
<protein>
    <submittedName>
        <fullName evidence="2">Anaphase-promoting protein</fullName>
    </submittedName>
</protein>
<dbReference type="RefSeq" id="WP_100758043.1">
    <property type="nucleotide sequence ID" value="NZ_NPDT01000001.1"/>
</dbReference>
<dbReference type="Gene3D" id="1.25.40.10">
    <property type="entry name" value="Tetratricopeptide repeat domain"/>
    <property type="match status" value="1"/>
</dbReference>
<dbReference type="PROSITE" id="PS50005">
    <property type="entry name" value="TPR"/>
    <property type="match status" value="2"/>
</dbReference>
<sequence>MDPRLQTALDRLKKNDPEGAKSILASWTESEPTNPNAYFHYGMCLSQLGELGPAEAQLQECIRLEPSHVQAWVGLGVLFARKKDKPKAEFHLSKALELDDTDTYARKNLAAVYTGASKFDQALALLKDLPESELNDAPTLYALAICYVRTNRFPQAREIFSKLEIVGVPESVKKEYVQLKQLLEEKQFEQGGIWTFLERKEEE</sequence>
<dbReference type="SMART" id="SM00028">
    <property type="entry name" value="TPR"/>
    <property type="match status" value="3"/>
</dbReference>
<comment type="caution">
    <text evidence="2">The sequence shown here is derived from an EMBL/GenBank/DDBJ whole genome shotgun (WGS) entry which is preliminary data.</text>
</comment>
<feature type="repeat" description="TPR" evidence="1">
    <location>
        <begin position="35"/>
        <end position="68"/>
    </location>
</feature>
<dbReference type="Pfam" id="PF13181">
    <property type="entry name" value="TPR_8"/>
    <property type="match status" value="1"/>
</dbReference>
<dbReference type="InterPro" id="IPR019734">
    <property type="entry name" value="TPR_rpt"/>
</dbReference>
<dbReference type="SUPFAM" id="SSF48452">
    <property type="entry name" value="TPR-like"/>
    <property type="match status" value="1"/>
</dbReference>
<name>A0A2M9ZGW2_9LEPT</name>
<dbReference type="Pfam" id="PF14559">
    <property type="entry name" value="TPR_19"/>
    <property type="match status" value="1"/>
</dbReference>